<gene>
    <name evidence="1" type="ORF">GVT53_08960</name>
</gene>
<dbReference type="KEGG" id="mut:GVT53_08960"/>
<dbReference type="Pfam" id="PF14424">
    <property type="entry name" value="Toxin-deaminase"/>
    <property type="match status" value="1"/>
</dbReference>
<organism evidence="1 2">
    <name type="scientific">Flagellimonas oceani</name>
    <dbReference type="NCBI Taxonomy" id="2698672"/>
    <lineage>
        <taxon>Bacteria</taxon>
        <taxon>Pseudomonadati</taxon>
        <taxon>Bacteroidota</taxon>
        <taxon>Flavobacteriia</taxon>
        <taxon>Flavobacteriales</taxon>
        <taxon>Flavobacteriaceae</taxon>
        <taxon>Flagellimonas</taxon>
    </lineage>
</organism>
<dbReference type="InterPro" id="IPR032721">
    <property type="entry name" value="Toxin-deaminase"/>
</dbReference>
<proteinExistence type="predicted"/>
<protein>
    <submittedName>
        <fullName evidence="1">Uncharacterized protein</fullName>
    </submittedName>
</protein>
<dbReference type="AlphaFoldDB" id="A0A6G7J8G6"/>
<dbReference type="EMBL" id="CP049616">
    <property type="protein sequence ID" value="QII47116.1"/>
    <property type="molecule type" value="Genomic_DNA"/>
</dbReference>
<evidence type="ECO:0000313" key="1">
    <source>
        <dbReference type="EMBL" id="QII47116.1"/>
    </source>
</evidence>
<dbReference type="Proteomes" id="UP000502928">
    <property type="component" value="Chromosome"/>
</dbReference>
<evidence type="ECO:0000313" key="2">
    <source>
        <dbReference type="Proteomes" id="UP000502928"/>
    </source>
</evidence>
<sequence length="97" mass="10881">MWESVSIEDAELETHIFDAVESVGVSGSWVRITDSEYRMLNDLAKKLGGVKNQVNDKIEGTLKIVSENPYCTSCQGVIQQFSEMFPNIEIKLIDGVR</sequence>
<keyword evidence="2" id="KW-1185">Reference proteome</keyword>
<accession>A0A6G7J8G6</accession>
<reference evidence="1 2" key="1">
    <citation type="submission" date="2020-02" db="EMBL/GenBank/DDBJ databases">
        <title>Complete genome of Muricauda sp. 501str8.</title>
        <authorList>
            <person name="Dong B."/>
            <person name="Zhu S."/>
            <person name="Yang J."/>
            <person name="Chen J."/>
        </authorList>
    </citation>
    <scope>NUCLEOTIDE SEQUENCE [LARGE SCALE GENOMIC DNA]</scope>
    <source>
        <strain evidence="1 2">501str8</strain>
    </source>
</reference>
<name>A0A6G7J8G6_9FLAO</name>